<comment type="similarity">
    <text evidence="10">Belongs to the CRISPR-associated endonuclease Cas1 family.</text>
</comment>
<protein>
    <recommendedName>
        <fullName evidence="10">CRISPR-associated endonuclease Cas1</fullName>
        <ecNumber evidence="10">3.1.-.-</ecNumber>
    </recommendedName>
</protein>
<dbReference type="NCBIfam" id="TIGR00287">
    <property type="entry name" value="cas1"/>
    <property type="match status" value="1"/>
</dbReference>
<dbReference type="GO" id="GO:0016787">
    <property type="term" value="F:hydrolase activity"/>
    <property type="evidence" value="ECO:0007669"/>
    <property type="project" value="UniProtKB-KW"/>
</dbReference>
<keyword evidence="1 10" id="KW-0540">Nuclease</keyword>
<feature type="binding site" evidence="10">
    <location>
        <position position="260"/>
    </location>
    <ligand>
        <name>Mn(2+)</name>
        <dbReference type="ChEBI" id="CHEBI:29035"/>
    </ligand>
</feature>
<dbReference type="Pfam" id="PF01867">
    <property type="entry name" value="Cas_Cas1"/>
    <property type="match status" value="1"/>
</dbReference>
<evidence type="ECO:0000256" key="10">
    <source>
        <dbReference type="HAMAP-Rule" id="MF_01470"/>
    </source>
</evidence>
<keyword evidence="6 10" id="KW-0051">Antiviral defense</keyword>
<organism evidence="11 12">
    <name type="scientific">Candidatus Promineifilum breve</name>
    <dbReference type="NCBI Taxonomy" id="1806508"/>
    <lineage>
        <taxon>Bacteria</taxon>
        <taxon>Bacillati</taxon>
        <taxon>Chloroflexota</taxon>
        <taxon>Ardenticatenia</taxon>
        <taxon>Candidatus Promineifilales</taxon>
        <taxon>Candidatus Promineifilaceae</taxon>
        <taxon>Candidatus Promineifilum</taxon>
    </lineage>
</organism>
<sequence>MPIIHQLIADQFGSHLGKYQGRLKLTKQKEVLAQAPLLHLESVLITNSGVSISAEAIRACVEAGIPIHFLSGSGTPYAALYSAGLTGTVLTRRAQLDAYRDLRGVRLALGFAGGKIENQSRLLKYVAKYRKETDPALHQELRWLAGEVVDHMEELCAIDFLAPREGYCLDDVRDGLLSTEGRAAQKYWRAFKLLLPESLGWPGRQGRGARDPFNSALNYGYGVLYSQVERALVLAGLDPYGGFIHVDRPGKPSLVLDLIEEFRAPVVDRTILGLVNKGVALQQDERGYLAEPTRRLLAERILERLETAERYETKRHPLRAIIQMQARHIATFVRGEREAYEPFLAAW</sequence>
<dbReference type="GO" id="GO:0004519">
    <property type="term" value="F:endonuclease activity"/>
    <property type="evidence" value="ECO:0007669"/>
    <property type="project" value="UniProtKB-UniRule"/>
</dbReference>
<dbReference type="PANTHER" id="PTHR34353">
    <property type="entry name" value="CRISPR-ASSOCIATED ENDONUCLEASE CAS1 1"/>
    <property type="match status" value="1"/>
</dbReference>
<keyword evidence="8 10" id="KW-0464">Manganese</keyword>
<dbReference type="CDD" id="cd09634">
    <property type="entry name" value="Cas1_I-II-III"/>
    <property type="match status" value="1"/>
</dbReference>
<accession>A0A160T597</accession>
<dbReference type="Gene3D" id="1.20.120.920">
    <property type="entry name" value="CRISPR-associated endonuclease Cas1, C-terminal domain"/>
    <property type="match status" value="1"/>
</dbReference>
<proteinExistence type="inferred from homology"/>
<keyword evidence="3 10" id="KW-0255">Endonuclease</keyword>
<dbReference type="InterPro" id="IPR002729">
    <property type="entry name" value="CRISPR-assoc_Cas1"/>
</dbReference>
<dbReference type="HAMAP" id="MF_01470">
    <property type="entry name" value="Cas1"/>
    <property type="match status" value="1"/>
</dbReference>
<comment type="function">
    <text evidence="10">CRISPR (clustered regularly interspaced short palindromic repeat), is an adaptive immune system that provides protection against mobile genetic elements (viruses, transposable elements and conjugative plasmids). CRISPR clusters contain spacers, sequences complementary to antecedent mobile elements, and target invading nucleic acids. CRISPR clusters are transcribed and processed into CRISPR RNA (crRNA). Acts as a dsDNA endonuclease. Involved in the integration of spacer DNA into the CRISPR cassette.</text>
</comment>
<dbReference type="InterPro" id="IPR042211">
    <property type="entry name" value="CRISPR-assoc_Cas1_N"/>
</dbReference>
<comment type="cofactor">
    <cofactor evidence="10">
        <name>Mg(2+)</name>
        <dbReference type="ChEBI" id="CHEBI:18420"/>
    </cofactor>
    <cofactor evidence="10">
        <name>Mn(2+)</name>
        <dbReference type="ChEBI" id="CHEBI:29035"/>
    </cofactor>
</comment>
<keyword evidence="7 10" id="KW-0238">DNA-binding</keyword>
<evidence type="ECO:0000256" key="6">
    <source>
        <dbReference type="ARBA" id="ARBA00023118"/>
    </source>
</evidence>
<comment type="subunit">
    <text evidence="9 10">Homodimer, forms a heterotetramer with a Cas2 homodimer.</text>
</comment>
<dbReference type="GO" id="GO:0003677">
    <property type="term" value="F:DNA binding"/>
    <property type="evidence" value="ECO:0007669"/>
    <property type="project" value="UniProtKB-KW"/>
</dbReference>
<dbReference type="PANTHER" id="PTHR34353:SF2">
    <property type="entry name" value="CRISPR-ASSOCIATED ENDONUCLEASE CAS1 1"/>
    <property type="match status" value="1"/>
</dbReference>
<dbReference type="AlphaFoldDB" id="A0A160T597"/>
<dbReference type="EMBL" id="LN890655">
    <property type="protein sequence ID" value="CUS04318.2"/>
    <property type="molecule type" value="Genomic_DNA"/>
</dbReference>
<feature type="binding site" evidence="10">
    <location>
        <position position="245"/>
    </location>
    <ligand>
        <name>Mn(2+)</name>
        <dbReference type="ChEBI" id="CHEBI:29035"/>
    </ligand>
</feature>
<evidence type="ECO:0000256" key="1">
    <source>
        <dbReference type="ARBA" id="ARBA00022722"/>
    </source>
</evidence>
<evidence type="ECO:0000256" key="8">
    <source>
        <dbReference type="ARBA" id="ARBA00023211"/>
    </source>
</evidence>
<dbReference type="GO" id="GO:0051607">
    <property type="term" value="P:defense response to virus"/>
    <property type="evidence" value="ECO:0007669"/>
    <property type="project" value="UniProtKB-UniRule"/>
</dbReference>
<keyword evidence="12" id="KW-1185">Reference proteome</keyword>
<dbReference type="OrthoDB" id="9803119at2"/>
<gene>
    <name evidence="11" type="primary">cas</name>
    <name evidence="10" type="synonym">cas1</name>
    <name evidence="11" type="ORF">CFX0092_A2440</name>
</gene>
<reference evidence="11" key="1">
    <citation type="submission" date="2016-01" db="EMBL/GenBank/DDBJ databases">
        <authorList>
            <person name="Mcilroy J.S."/>
            <person name="Karst M S."/>
            <person name="Albertsen M."/>
        </authorList>
    </citation>
    <scope>NUCLEOTIDE SEQUENCE</scope>
    <source>
        <strain evidence="11">Cfx-K</strain>
    </source>
</reference>
<keyword evidence="4 10" id="KW-0378">Hydrolase</keyword>
<dbReference type="Gene3D" id="3.100.10.20">
    <property type="entry name" value="CRISPR-associated endonuclease Cas1, N-terminal domain"/>
    <property type="match status" value="1"/>
</dbReference>
<evidence type="ECO:0000313" key="12">
    <source>
        <dbReference type="Proteomes" id="UP000215027"/>
    </source>
</evidence>
<evidence type="ECO:0000256" key="3">
    <source>
        <dbReference type="ARBA" id="ARBA00022759"/>
    </source>
</evidence>
<dbReference type="GO" id="GO:0043571">
    <property type="term" value="P:maintenance of CRISPR repeat elements"/>
    <property type="evidence" value="ECO:0007669"/>
    <property type="project" value="UniProtKB-UniRule"/>
</dbReference>
<dbReference type="EC" id="3.1.-.-" evidence="10"/>
<evidence type="ECO:0000256" key="4">
    <source>
        <dbReference type="ARBA" id="ARBA00022801"/>
    </source>
</evidence>
<dbReference type="Proteomes" id="UP000215027">
    <property type="component" value="Chromosome I"/>
</dbReference>
<keyword evidence="5 10" id="KW-0460">Magnesium</keyword>
<name>A0A160T597_9CHLR</name>
<evidence type="ECO:0000256" key="7">
    <source>
        <dbReference type="ARBA" id="ARBA00023125"/>
    </source>
</evidence>
<evidence type="ECO:0000256" key="5">
    <source>
        <dbReference type="ARBA" id="ARBA00022842"/>
    </source>
</evidence>
<feature type="binding site" evidence="10">
    <location>
        <position position="180"/>
    </location>
    <ligand>
        <name>Mn(2+)</name>
        <dbReference type="ChEBI" id="CHEBI:29035"/>
    </ligand>
</feature>
<dbReference type="KEGG" id="pbf:CFX0092_A2440"/>
<evidence type="ECO:0000256" key="2">
    <source>
        <dbReference type="ARBA" id="ARBA00022723"/>
    </source>
</evidence>
<keyword evidence="2 10" id="KW-0479">Metal-binding</keyword>
<dbReference type="RefSeq" id="WP_095043663.1">
    <property type="nucleotide sequence ID" value="NZ_LN890655.1"/>
</dbReference>
<evidence type="ECO:0000313" key="11">
    <source>
        <dbReference type="EMBL" id="CUS04318.2"/>
    </source>
</evidence>
<dbReference type="InterPro" id="IPR042206">
    <property type="entry name" value="CRISPR-assoc_Cas1_C"/>
</dbReference>
<evidence type="ECO:0000256" key="9">
    <source>
        <dbReference type="ARBA" id="ARBA00038592"/>
    </source>
</evidence>
<dbReference type="GO" id="GO:0046872">
    <property type="term" value="F:metal ion binding"/>
    <property type="evidence" value="ECO:0007669"/>
    <property type="project" value="UniProtKB-UniRule"/>
</dbReference>
<dbReference type="InterPro" id="IPR050646">
    <property type="entry name" value="Cas1"/>
</dbReference>